<evidence type="ECO:0000313" key="2">
    <source>
        <dbReference type="EMBL" id="KAK6971290.1"/>
    </source>
</evidence>
<sequence length="204" mass="22881">MSLKVRDSTFSDVRMRRPNDGGTERLVDRVLQYLKDDEWEGDACLFIAMPVLIASCLMTSRFEDSYLQADETKNRKSQREVALNSEATRRPQIALSSSSRAWSLATFGDHGKGVQFLSDPVLIEDGDALADCLAVYRSAVSKAERRVLQKCGGAETGNCGGGDGEQIENDEERSREDVGGSSEDENKEQSRSRGRRRRRRRKLK</sequence>
<feature type="compositionally biased region" description="Gly residues" evidence="1">
    <location>
        <begin position="154"/>
        <end position="164"/>
    </location>
</feature>
<accession>A0AAV9Z3V1</accession>
<dbReference type="AlphaFoldDB" id="A0AAV9Z3V1"/>
<keyword evidence="3" id="KW-1185">Reference proteome</keyword>
<protein>
    <submittedName>
        <fullName evidence="2">Uncharacterized protein</fullName>
    </submittedName>
</protein>
<organism evidence="2 3">
    <name type="scientific">Favolaschia claudopus</name>
    <dbReference type="NCBI Taxonomy" id="2862362"/>
    <lineage>
        <taxon>Eukaryota</taxon>
        <taxon>Fungi</taxon>
        <taxon>Dikarya</taxon>
        <taxon>Basidiomycota</taxon>
        <taxon>Agaricomycotina</taxon>
        <taxon>Agaricomycetes</taxon>
        <taxon>Agaricomycetidae</taxon>
        <taxon>Agaricales</taxon>
        <taxon>Marasmiineae</taxon>
        <taxon>Mycenaceae</taxon>
        <taxon>Favolaschia</taxon>
    </lineage>
</organism>
<dbReference type="Proteomes" id="UP001362999">
    <property type="component" value="Unassembled WGS sequence"/>
</dbReference>
<feature type="compositionally biased region" description="Basic residues" evidence="1">
    <location>
        <begin position="192"/>
        <end position="204"/>
    </location>
</feature>
<evidence type="ECO:0000313" key="3">
    <source>
        <dbReference type="Proteomes" id="UP001362999"/>
    </source>
</evidence>
<name>A0AAV9Z3V1_9AGAR</name>
<feature type="region of interest" description="Disordered" evidence="1">
    <location>
        <begin position="152"/>
        <end position="204"/>
    </location>
</feature>
<proteinExistence type="predicted"/>
<comment type="caution">
    <text evidence="2">The sequence shown here is derived from an EMBL/GenBank/DDBJ whole genome shotgun (WGS) entry which is preliminary data.</text>
</comment>
<dbReference type="EMBL" id="JAWWNJ010000216">
    <property type="protein sequence ID" value="KAK6971290.1"/>
    <property type="molecule type" value="Genomic_DNA"/>
</dbReference>
<reference evidence="2 3" key="1">
    <citation type="journal article" date="2024" name="J Genomics">
        <title>Draft genome sequencing and assembly of Favolaschia claudopus CIRM-BRFM 2984 isolated from oak limbs.</title>
        <authorList>
            <person name="Navarro D."/>
            <person name="Drula E."/>
            <person name="Chaduli D."/>
            <person name="Cazenave R."/>
            <person name="Ahrendt S."/>
            <person name="Wang J."/>
            <person name="Lipzen A."/>
            <person name="Daum C."/>
            <person name="Barry K."/>
            <person name="Grigoriev I.V."/>
            <person name="Favel A."/>
            <person name="Rosso M.N."/>
            <person name="Martin F."/>
        </authorList>
    </citation>
    <scope>NUCLEOTIDE SEQUENCE [LARGE SCALE GENOMIC DNA]</scope>
    <source>
        <strain evidence="2 3">CIRM-BRFM 2984</strain>
    </source>
</reference>
<evidence type="ECO:0000256" key="1">
    <source>
        <dbReference type="SAM" id="MobiDB-lite"/>
    </source>
</evidence>
<gene>
    <name evidence="2" type="ORF">R3P38DRAFT_2814026</name>
</gene>